<dbReference type="Proteomes" id="UP000732377">
    <property type="component" value="Unassembled WGS sequence"/>
</dbReference>
<keyword evidence="2" id="KW-0812">Transmembrane</keyword>
<proteinExistence type="predicted"/>
<protein>
    <submittedName>
        <fullName evidence="3">Uncharacterized protein</fullName>
    </submittedName>
</protein>
<reference evidence="3" key="1">
    <citation type="submission" date="2017-11" db="EMBL/GenBank/DDBJ databases">
        <title>Three new genomes from thermophilic consortium.</title>
        <authorList>
            <person name="Quaggio R."/>
            <person name="Amgarten D."/>
            <person name="Setubal J.C."/>
        </authorList>
    </citation>
    <scope>NUCLEOTIDE SEQUENCE</scope>
    <source>
        <strain evidence="3">ZCTH01-B2</strain>
    </source>
</reference>
<keyword evidence="2" id="KW-0472">Membrane</keyword>
<dbReference type="InterPro" id="IPR025673">
    <property type="entry name" value="PCYCGC"/>
</dbReference>
<comment type="caution">
    <text evidence="3">The sequence shown here is derived from an EMBL/GenBank/DDBJ whole genome shotgun (WGS) entry which is preliminary data.</text>
</comment>
<sequence length="220" mass="23927">MRRTEHRGPQQPHHPTGREPGRGAPRTRLFTLSSHPGAKLGLMARCKWGIAMTTKRLHSPWSRALACVAMAVLLLTLSGVVAGCSGQTGNHSRDAAQEATLPEGFPEAPDWYHHAPKPIQETYLAAAHHHDELQHIPCYCGCGAFHASNSDCYFQRDGTGAVVAFDRHAVGCQICLDITRQTVAGLESGKSLTRIRQEIDEAYQAMGLTPTPTPLPPPDQ</sequence>
<evidence type="ECO:0000313" key="4">
    <source>
        <dbReference type="Proteomes" id="UP000732377"/>
    </source>
</evidence>
<keyword evidence="2" id="KW-1133">Transmembrane helix</keyword>
<name>A0A953LJP3_SYMTR</name>
<dbReference type="Pfam" id="PF13798">
    <property type="entry name" value="PCYCGC"/>
    <property type="match status" value="1"/>
</dbReference>
<evidence type="ECO:0000313" key="3">
    <source>
        <dbReference type="EMBL" id="MBY6277399.1"/>
    </source>
</evidence>
<evidence type="ECO:0000256" key="2">
    <source>
        <dbReference type="SAM" id="Phobius"/>
    </source>
</evidence>
<feature type="region of interest" description="Disordered" evidence="1">
    <location>
        <begin position="1"/>
        <end position="28"/>
    </location>
</feature>
<dbReference type="EMBL" id="PIUK01000173">
    <property type="protein sequence ID" value="MBY6277399.1"/>
    <property type="molecule type" value="Genomic_DNA"/>
</dbReference>
<organism evidence="3 4">
    <name type="scientific">Symbiobacterium thermophilum</name>
    <dbReference type="NCBI Taxonomy" id="2734"/>
    <lineage>
        <taxon>Bacteria</taxon>
        <taxon>Bacillati</taxon>
        <taxon>Bacillota</taxon>
        <taxon>Clostridia</taxon>
        <taxon>Eubacteriales</taxon>
        <taxon>Symbiobacteriaceae</taxon>
        <taxon>Symbiobacterium</taxon>
    </lineage>
</organism>
<dbReference type="AlphaFoldDB" id="A0A953LJP3"/>
<gene>
    <name evidence="3" type="ORF">CWE10_14525</name>
</gene>
<accession>A0A953LJP3</accession>
<evidence type="ECO:0000256" key="1">
    <source>
        <dbReference type="SAM" id="MobiDB-lite"/>
    </source>
</evidence>
<feature type="transmembrane region" description="Helical" evidence="2">
    <location>
        <begin position="64"/>
        <end position="83"/>
    </location>
</feature>